<evidence type="ECO:0000256" key="6">
    <source>
        <dbReference type="ARBA" id="ARBA00023237"/>
    </source>
</evidence>
<evidence type="ECO:0000256" key="2">
    <source>
        <dbReference type="ARBA" id="ARBA00022448"/>
    </source>
</evidence>
<comment type="subcellular location">
    <subcellularLocation>
        <location evidence="1 7">Cell outer membrane</location>
        <topology evidence="1 7">Multi-pass membrane protein</topology>
    </subcellularLocation>
</comment>
<dbReference type="InterPro" id="IPR023996">
    <property type="entry name" value="TonB-dep_OMP_SusC/RagA"/>
</dbReference>
<keyword evidence="4 7" id="KW-0812">Transmembrane</keyword>
<evidence type="ECO:0000256" key="3">
    <source>
        <dbReference type="ARBA" id="ARBA00022452"/>
    </source>
</evidence>
<keyword evidence="6 7" id="KW-0998">Cell outer membrane</keyword>
<keyword evidence="8" id="KW-0732">Signal</keyword>
<dbReference type="InterPro" id="IPR008969">
    <property type="entry name" value="CarboxyPept-like_regulatory"/>
</dbReference>
<sequence length="1066" mass="116777">MSYINKAAGLLLCLLLCVCSHAGQLTVKVTDASNNQPVAGAEVHVAGSSYYSLTDTSGFASIPAGDKGGRITVKALGYATATAAFSQADTDIQVRLVPAGASLETVTVSTGYQLLPKERATGSFATIDSAALGRQVTTGITDRLKGAASGLLFDGRLKSSSGLNVRGISSINGPSAPLIILDNFPYEGDINNINPNNIESITLLKDAAAASIWGAKAGNGVIVMTTKKGAYNQPLRLELNASLTYTAKPDVYKAQDFMNSAGYIEVEQMLFDNDFYSYYESSPFRPALSPVVETLIQQRDGLITPAQAAARLDTLGHNDVRRDFDRYIYKSSLQQQYALSLSGGGDKARYLLSAGYNANADALSAGYNRYSFSGQNDLQPFKALTLHIGFMYTRSKATSGKPGWDNIIPTAGRLLYPYTRLADDEGRPLAITKDYPLPYVDTAGGGLLKDWHYYPLDDYRHNTTTSGVEDLLLDVNTQLRLLPWLKAGISYRYEKQHTTGLALQDAESYYARNMVNSYTQAGSDGSLFYAVPPGGIAVNSYAAVEGHALRAQADIDKRWNNMELTALAGAEVRQTASGAGSYTLYGYDDATLSYTPADVVNSYPLYVSGYSDYINPGTGLSSHTDRFLSGYINAALSYRSRYTISASARKDASNLFGAATNNRGTPLWSAGGAWQLNREPWWQAGWLPLLRLRASYGFTGDVDQQRSAVTTLSIVPGASYTNYSFANISQFANPGLRWEKTGMLNAGVDFAMKDNLLAGSIEYYHKHGTDLLGYAPLDYTSGLRQQAIIKNTAAMKGDGVDATLNSTLLKAPLSWQVTLYYGYNLSKTTRYYRGESALGSDYVSDGNIISAAPGKPLYAVASYKWAGLDPQTGDPRGWLDGKPSTDYAALLQQTMADDLVYTGSGLPVHFGYFNNSFSYRQWSLTISISYKLGYWFRKASVDYGQLYNYGYMNRDFEKRWQQPGDEKHTSVPSLVYPYSSFRDQFYNNSEALVVRGDHIRLQYIYLVYNMAPGQKHRMFSNAQLYLNVLNAGILWRANKEGLDPDRYYPNQLPVPFSLAGGIKITF</sequence>
<reference evidence="10 11" key="1">
    <citation type="submission" date="2016-10" db="EMBL/GenBank/DDBJ databases">
        <authorList>
            <person name="de Groot N.N."/>
        </authorList>
    </citation>
    <scope>NUCLEOTIDE SEQUENCE [LARGE SCALE GENOMIC DNA]</scope>
    <source>
        <strain evidence="10 11">DSM 28286</strain>
    </source>
</reference>
<organism evidence="10 11">
    <name type="scientific">Parafilimonas terrae</name>
    <dbReference type="NCBI Taxonomy" id="1465490"/>
    <lineage>
        <taxon>Bacteria</taxon>
        <taxon>Pseudomonadati</taxon>
        <taxon>Bacteroidota</taxon>
        <taxon>Chitinophagia</taxon>
        <taxon>Chitinophagales</taxon>
        <taxon>Chitinophagaceae</taxon>
        <taxon>Parafilimonas</taxon>
    </lineage>
</organism>
<dbReference type="EMBL" id="FOXQ01000005">
    <property type="protein sequence ID" value="SFQ07326.1"/>
    <property type="molecule type" value="Genomic_DNA"/>
</dbReference>
<dbReference type="InterPro" id="IPR012910">
    <property type="entry name" value="Plug_dom"/>
</dbReference>
<dbReference type="OrthoDB" id="9768177at2"/>
<dbReference type="PROSITE" id="PS52016">
    <property type="entry name" value="TONB_DEPENDENT_REC_3"/>
    <property type="match status" value="1"/>
</dbReference>
<dbReference type="InterPro" id="IPR039426">
    <property type="entry name" value="TonB-dep_rcpt-like"/>
</dbReference>
<feature type="domain" description="TonB-dependent receptor plug" evidence="9">
    <location>
        <begin position="117"/>
        <end position="221"/>
    </location>
</feature>
<dbReference type="Gene3D" id="2.60.40.1120">
    <property type="entry name" value="Carboxypeptidase-like, regulatory domain"/>
    <property type="match status" value="1"/>
</dbReference>
<evidence type="ECO:0000259" key="9">
    <source>
        <dbReference type="Pfam" id="PF07715"/>
    </source>
</evidence>
<dbReference type="Proteomes" id="UP000199031">
    <property type="component" value="Unassembled WGS sequence"/>
</dbReference>
<evidence type="ECO:0000256" key="7">
    <source>
        <dbReference type="PROSITE-ProRule" id="PRU01360"/>
    </source>
</evidence>
<dbReference type="SUPFAM" id="SSF49464">
    <property type="entry name" value="Carboxypeptidase regulatory domain-like"/>
    <property type="match status" value="1"/>
</dbReference>
<proteinExistence type="inferred from homology"/>
<dbReference type="Pfam" id="PF07715">
    <property type="entry name" value="Plug"/>
    <property type="match status" value="1"/>
</dbReference>
<dbReference type="Gene3D" id="2.170.130.10">
    <property type="entry name" value="TonB-dependent receptor, plug domain"/>
    <property type="match status" value="1"/>
</dbReference>
<dbReference type="InterPro" id="IPR023997">
    <property type="entry name" value="TonB-dep_OMP_SusC/RagA_CS"/>
</dbReference>
<keyword evidence="3 7" id="KW-1134">Transmembrane beta strand</keyword>
<name>A0A1I5VK17_9BACT</name>
<accession>A0A1I5VK17</accession>
<dbReference type="NCBIfam" id="TIGR04057">
    <property type="entry name" value="SusC_RagA_signa"/>
    <property type="match status" value="1"/>
</dbReference>
<dbReference type="RefSeq" id="WP_090657710.1">
    <property type="nucleotide sequence ID" value="NZ_FOXQ01000005.1"/>
</dbReference>
<protein>
    <submittedName>
        <fullName evidence="10">TonB-linked outer membrane protein, SusC/RagA family</fullName>
    </submittedName>
</protein>
<feature type="chain" id="PRO_5011470662" evidence="8">
    <location>
        <begin position="23"/>
        <end position="1066"/>
    </location>
</feature>
<evidence type="ECO:0000313" key="10">
    <source>
        <dbReference type="EMBL" id="SFQ07326.1"/>
    </source>
</evidence>
<dbReference type="InterPro" id="IPR036942">
    <property type="entry name" value="Beta-barrel_TonB_sf"/>
</dbReference>
<dbReference type="AlphaFoldDB" id="A0A1I5VK17"/>
<evidence type="ECO:0000313" key="11">
    <source>
        <dbReference type="Proteomes" id="UP000199031"/>
    </source>
</evidence>
<dbReference type="STRING" id="1465490.SAMN05444277_10510"/>
<evidence type="ECO:0000256" key="4">
    <source>
        <dbReference type="ARBA" id="ARBA00022692"/>
    </source>
</evidence>
<evidence type="ECO:0000256" key="8">
    <source>
        <dbReference type="SAM" id="SignalP"/>
    </source>
</evidence>
<evidence type="ECO:0000256" key="1">
    <source>
        <dbReference type="ARBA" id="ARBA00004571"/>
    </source>
</evidence>
<dbReference type="NCBIfam" id="TIGR04056">
    <property type="entry name" value="OMP_RagA_SusC"/>
    <property type="match status" value="1"/>
</dbReference>
<keyword evidence="5 7" id="KW-0472">Membrane</keyword>
<comment type="similarity">
    <text evidence="7">Belongs to the TonB-dependent receptor family.</text>
</comment>
<dbReference type="GO" id="GO:0009279">
    <property type="term" value="C:cell outer membrane"/>
    <property type="evidence" value="ECO:0007669"/>
    <property type="project" value="UniProtKB-SubCell"/>
</dbReference>
<dbReference type="SUPFAM" id="SSF56935">
    <property type="entry name" value="Porins"/>
    <property type="match status" value="1"/>
</dbReference>
<keyword evidence="11" id="KW-1185">Reference proteome</keyword>
<dbReference type="InterPro" id="IPR037066">
    <property type="entry name" value="Plug_dom_sf"/>
</dbReference>
<dbReference type="Gene3D" id="2.40.170.20">
    <property type="entry name" value="TonB-dependent receptor, beta-barrel domain"/>
    <property type="match status" value="1"/>
</dbReference>
<keyword evidence="2 7" id="KW-0813">Transport</keyword>
<evidence type="ECO:0000256" key="5">
    <source>
        <dbReference type="ARBA" id="ARBA00023136"/>
    </source>
</evidence>
<feature type="signal peptide" evidence="8">
    <location>
        <begin position="1"/>
        <end position="22"/>
    </location>
</feature>
<gene>
    <name evidence="10" type="ORF">SAMN05444277_10510</name>
</gene>